<dbReference type="EMBL" id="FNEV01000004">
    <property type="protein sequence ID" value="SDJ38035.1"/>
    <property type="molecule type" value="Genomic_DNA"/>
</dbReference>
<dbReference type="InterPro" id="IPR022643">
    <property type="entry name" value="De-COase2_C"/>
</dbReference>
<feature type="modified residue" description="N6-(pyridoxal phosphate)lysine" evidence="3">
    <location>
        <position position="46"/>
    </location>
</feature>
<dbReference type="OrthoDB" id="9802241at2"/>
<dbReference type="Gene3D" id="3.20.20.10">
    <property type="entry name" value="Alanine racemase"/>
    <property type="match status" value="1"/>
</dbReference>
<evidence type="ECO:0000259" key="6">
    <source>
        <dbReference type="Pfam" id="PF02784"/>
    </source>
</evidence>
<dbReference type="InterPro" id="IPR000183">
    <property type="entry name" value="Orn/DAP/Arg_de-COase"/>
</dbReference>
<dbReference type="Proteomes" id="UP000199225">
    <property type="component" value="Unassembled WGS sequence"/>
</dbReference>
<dbReference type="InterPro" id="IPR009006">
    <property type="entry name" value="Ala_racemase/Decarboxylase_C"/>
</dbReference>
<dbReference type="SUPFAM" id="SSF51419">
    <property type="entry name" value="PLP-binding barrel"/>
    <property type="match status" value="1"/>
</dbReference>
<feature type="domain" description="Orn/DAP/Arg decarboxylase 2 N-terminal" evidence="6">
    <location>
        <begin position="24"/>
        <end position="261"/>
    </location>
</feature>
<dbReference type="Pfam" id="PF02784">
    <property type="entry name" value="Orn_Arg_deC_N"/>
    <property type="match status" value="1"/>
</dbReference>
<evidence type="ECO:0000313" key="8">
    <source>
        <dbReference type="Proteomes" id="UP000199225"/>
    </source>
</evidence>
<dbReference type="CDD" id="cd06843">
    <property type="entry name" value="PLPDE_III_PvsE_like"/>
    <property type="match status" value="1"/>
</dbReference>
<evidence type="ECO:0000256" key="1">
    <source>
        <dbReference type="ARBA" id="ARBA00001933"/>
    </source>
</evidence>
<reference evidence="8" key="1">
    <citation type="submission" date="2016-10" db="EMBL/GenBank/DDBJ databases">
        <authorList>
            <person name="Varghese N."/>
            <person name="Submissions S."/>
        </authorList>
    </citation>
    <scope>NUCLEOTIDE SEQUENCE [LARGE SCALE GENOMIC DNA]</scope>
    <source>
        <strain evidence="8">DSM 4771</strain>
    </source>
</reference>
<organism evidence="7 8">
    <name type="scientific">Salimicrobium halophilum</name>
    <dbReference type="NCBI Taxonomy" id="86666"/>
    <lineage>
        <taxon>Bacteria</taxon>
        <taxon>Bacillati</taxon>
        <taxon>Bacillota</taxon>
        <taxon>Bacilli</taxon>
        <taxon>Bacillales</taxon>
        <taxon>Bacillaceae</taxon>
        <taxon>Salimicrobium</taxon>
    </lineage>
</organism>
<name>A0A1G8TAU7_9BACI</name>
<feature type="active site" description="Proton donor" evidence="3">
    <location>
        <position position="332"/>
    </location>
</feature>
<feature type="domain" description="Orn/DAP/Arg decarboxylase 2 C-terminal" evidence="5">
    <location>
        <begin position="17"/>
        <end position="359"/>
    </location>
</feature>
<evidence type="ECO:0000256" key="2">
    <source>
        <dbReference type="ARBA" id="ARBA00022898"/>
    </source>
</evidence>
<dbReference type="GO" id="GO:0009089">
    <property type="term" value="P:lysine biosynthetic process via diaminopimelate"/>
    <property type="evidence" value="ECO:0007669"/>
    <property type="project" value="TreeGrafter"/>
</dbReference>
<dbReference type="STRING" id="86666.SAMN04490247_1773"/>
<dbReference type="PANTHER" id="PTHR43727:SF2">
    <property type="entry name" value="GROUP IV DECARBOXYLASE"/>
    <property type="match status" value="1"/>
</dbReference>
<protein>
    <submittedName>
        <fullName evidence="7">Diaminopimelate decarboxylase</fullName>
    </submittedName>
</protein>
<comment type="similarity">
    <text evidence="4">Belongs to the Orn/Lys/Arg decarboxylase class-II family.</text>
</comment>
<keyword evidence="8" id="KW-1185">Reference proteome</keyword>
<dbReference type="AlphaFoldDB" id="A0A1G8TAU7"/>
<gene>
    <name evidence="7" type="ORF">SAMN04490247_1773</name>
</gene>
<evidence type="ECO:0000313" key="7">
    <source>
        <dbReference type="EMBL" id="SDJ38035.1"/>
    </source>
</evidence>
<proteinExistence type="inferred from homology"/>
<dbReference type="InterPro" id="IPR029066">
    <property type="entry name" value="PLP-binding_barrel"/>
</dbReference>
<accession>A0A1G8TAU7</accession>
<dbReference type="Pfam" id="PF00278">
    <property type="entry name" value="Orn_DAP_Arg_deC"/>
    <property type="match status" value="1"/>
</dbReference>
<dbReference type="SUPFAM" id="SSF50621">
    <property type="entry name" value="Alanine racemase C-terminal domain-like"/>
    <property type="match status" value="1"/>
</dbReference>
<comment type="cofactor">
    <cofactor evidence="1 3">
        <name>pyridoxal 5'-phosphate</name>
        <dbReference type="ChEBI" id="CHEBI:597326"/>
    </cofactor>
</comment>
<dbReference type="InterPro" id="IPR022644">
    <property type="entry name" value="De-COase2_N"/>
</dbReference>
<keyword evidence="2 3" id="KW-0663">Pyridoxal phosphate</keyword>
<dbReference type="GO" id="GO:0008836">
    <property type="term" value="F:diaminopimelate decarboxylase activity"/>
    <property type="evidence" value="ECO:0007669"/>
    <property type="project" value="TreeGrafter"/>
</dbReference>
<evidence type="ECO:0000256" key="3">
    <source>
        <dbReference type="PIRSR" id="PIRSR600183-50"/>
    </source>
</evidence>
<evidence type="ECO:0000259" key="5">
    <source>
        <dbReference type="Pfam" id="PF00278"/>
    </source>
</evidence>
<evidence type="ECO:0000256" key="4">
    <source>
        <dbReference type="RuleBase" id="RU003737"/>
    </source>
</evidence>
<dbReference type="RefSeq" id="WP_093193508.1">
    <property type="nucleotide sequence ID" value="NZ_FNEV01000004.1"/>
</dbReference>
<dbReference type="Gene3D" id="2.40.37.10">
    <property type="entry name" value="Lyase, Ornithine Decarboxylase, Chain A, domain 1"/>
    <property type="match status" value="1"/>
</dbReference>
<sequence length="382" mass="43517">MNAIREYIDQTESPCAYVYDLNRLWQRAMEMQERLPDHCRLYYAVKANPDARILETLRGVVDGFEVASAGEMDKTGQAARIFGGPAKKEEELHRALEERDMMLNVESFHELRRLAMLAEEKQMTAGVLLRVNLEENVSDSHLKMAGVPTQFGVEEKRIPDLIEEALGHEFIEIRGFHFHAMSNNLDAKVHVAFAETAVKKSLQWKEDYQLDTSIIDLGGGFGINYWNTDEPFDWDGFAQGISDIDTKGHELILEAGRYMTAECGYYITEVLDVKENHGRHFAVVRGGSHHLRLPAAWKMSHPFHVEQREAWPYPFERPEAKGTEVVIAGELCTPNDLLVRGKYVESLRAGDVVVFTHAGAYAWTISHHDFLSHPHPEHVYIS</sequence>
<dbReference type="PANTHER" id="PTHR43727">
    <property type="entry name" value="DIAMINOPIMELATE DECARBOXYLASE"/>
    <property type="match status" value="1"/>
</dbReference>
<dbReference type="PRINTS" id="PR01179">
    <property type="entry name" value="ODADCRBXLASE"/>
</dbReference>